<reference evidence="1 2" key="1">
    <citation type="journal article" date="2022" name="Hortic Res">
        <title>A haplotype resolved chromosomal level avocado genome allows analysis of novel avocado genes.</title>
        <authorList>
            <person name="Nath O."/>
            <person name="Fletcher S.J."/>
            <person name="Hayward A."/>
            <person name="Shaw L.M."/>
            <person name="Masouleh A.K."/>
            <person name="Furtado A."/>
            <person name="Henry R.J."/>
            <person name="Mitter N."/>
        </authorList>
    </citation>
    <scope>NUCLEOTIDE SEQUENCE [LARGE SCALE GENOMIC DNA]</scope>
    <source>
        <strain evidence="2">cv. Hass</strain>
    </source>
</reference>
<evidence type="ECO:0000313" key="2">
    <source>
        <dbReference type="Proteomes" id="UP001234297"/>
    </source>
</evidence>
<sequence>MADAVETRNGETIHDVQSLLSFEGRDFLVRNNGDQVNTADLAGKIIGLYFSASWCGPCQGFTPIFAEAYTELYAQGNFEAVFVSADKNEETFKEYFAKMPWLAIPFSDSTTRDRLNELFEVNGIPHLVLLGGNGKVLSDDGVERIREYGEEAYPFLPEKLKQIKEEEEAARRNQSLSTLLVTQSRDFFISNDGNKVLVSEIQGKMVALYFCFSSHNCREFTTNLVEMYKELKDKEEKFEVVLIFLDDDEQSYVEILQSIPFLAVPFKDKVCEKLARYFELSMLPTLVIVGSDGKTVNSNVAEHVEVHGIQAYPFTPEKLEELEEIERKWLESQTLESLLVSGERDFVIGKGGVKVPVSELVGKHILLYFSAHWCPPWFSYTPKLTEVYHEIKAKDPAFELIFISSDRDQNSFDDYFSSMPWLALPFGDERKKFISRTLKIFRIPSLVAIGPTGKTITTEACDLVTVHGSDAYPFTEEHLKLMEAKIEEMAKRWPEKVKHDLHTEHELNLERQRVYYCDGCGDKGRGWSYYCKKCNFDLHPKCALEEEKKEDDEKGENKDGHGHEAAAKEGWLWRLISIKLTEVYHEIKAKDPAFELIFISSDRDQKSFDDYFSSMPWLVLPFGDERKKFISRTLKIFRIPSLVAIGPTGKTITTEACDLVTVHGSDAYPFTEEHLKLMEAKIEEMAKRQPEKVKHDLHTEHELNLERQRVYYCDGCGDEGRGLVLLLSYFCKECNFDLHPKCALEEEKKEDDEKGENKDGHGHEAAATEGWVCDGDVCKKARSATVNGEEDCSSVLGCGAEDKQEKSGLVEEEEKLKGFGLANLIWSCRRQSRTNSAHRYRLFGSNPRWAAYHSEMRQRPTEKVVRKNIFAIAAQRWTLLSSEENATPGPHIADNSCVSADVPQTMS</sequence>
<organism evidence="1 2">
    <name type="scientific">Persea americana</name>
    <name type="common">Avocado</name>
    <dbReference type="NCBI Taxonomy" id="3435"/>
    <lineage>
        <taxon>Eukaryota</taxon>
        <taxon>Viridiplantae</taxon>
        <taxon>Streptophyta</taxon>
        <taxon>Embryophyta</taxon>
        <taxon>Tracheophyta</taxon>
        <taxon>Spermatophyta</taxon>
        <taxon>Magnoliopsida</taxon>
        <taxon>Magnoliidae</taxon>
        <taxon>Laurales</taxon>
        <taxon>Lauraceae</taxon>
        <taxon>Persea</taxon>
    </lineage>
</organism>
<dbReference type="EMBL" id="CM056809">
    <property type="protein sequence ID" value="KAJ8648328.1"/>
    <property type="molecule type" value="Genomic_DNA"/>
</dbReference>
<protein>
    <submittedName>
        <fullName evidence="1">Uncharacterized protein</fullName>
    </submittedName>
</protein>
<gene>
    <name evidence="1" type="ORF">MRB53_001351</name>
</gene>
<name>A0ACC2MSF5_PERAE</name>
<evidence type="ECO:0000313" key="1">
    <source>
        <dbReference type="EMBL" id="KAJ8648328.1"/>
    </source>
</evidence>
<comment type="caution">
    <text evidence="1">The sequence shown here is derived from an EMBL/GenBank/DDBJ whole genome shotgun (WGS) entry which is preliminary data.</text>
</comment>
<proteinExistence type="predicted"/>
<keyword evidence="2" id="KW-1185">Reference proteome</keyword>
<accession>A0ACC2MSF5</accession>
<dbReference type="Proteomes" id="UP001234297">
    <property type="component" value="Chromosome 1"/>
</dbReference>